<dbReference type="SUPFAM" id="SSF51905">
    <property type="entry name" value="FAD/NAD(P)-binding domain"/>
    <property type="match status" value="1"/>
</dbReference>
<dbReference type="AlphaFoldDB" id="A0A6M6JK96"/>
<proteinExistence type="predicted"/>
<gene>
    <name evidence="1" type="ORF">HOP40_23980</name>
</gene>
<dbReference type="Pfam" id="PF13450">
    <property type="entry name" value="NAD_binding_8"/>
    <property type="match status" value="1"/>
</dbReference>
<sequence length="478" mass="49274">MTDGFDAVVVGSGPNGLVGALRLARAGRRVLLVEAAGTVGGGLRTEELTLPGFRHDVCATVVPLALASPAFRALGVDVAYDHPPVPAAHPLDGAPAALVQRSEGATAAGLGRDGPAWRASVGATARAGFPLVDTLLSPLHLPPAAPLAAVRYGALGALPATAAARVFRDPAARAALAGMAAHSMLDLARPLTAGYGLLLAALAHSVGWPVVRGGTQSLADALVRELQALGGEVVTGWRVRDLDELPPVPVTLLDTSTRALLEIAGDRLPAAYRRRVERFRPGPGVFKIDYALDAPVPWTDPAVAGAGTVHLGGTLPEIADAERTVVRGGHPERPFVLGVQACVADPSRAPQGKHTFWAYCHVPNGSDVDMTAALEGQVERFAPGFRDRVLARHVRGPAALESHNPNEVGGDINGGSGDWRQFVSRPVLARSPWRTPVPGLFLCSASTPPGGGVHGMGGWEAAGLALADPVGAPAVRSR</sequence>
<dbReference type="Gene3D" id="3.50.50.60">
    <property type="entry name" value="FAD/NAD(P)-binding domain"/>
    <property type="match status" value="1"/>
</dbReference>
<dbReference type="KEGG" id="pbro:HOP40_23980"/>
<reference evidence="1 2" key="1">
    <citation type="submission" date="2020-05" db="EMBL/GenBank/DDBJ databases">
        <authorList>
            <person name="Mo P."/>
        </authorList>
    </citation>
    <scope>NUCLEOTIDE SEQUENCE [LARGE SCALE GENOMIC DNA]</scope>
    <source>
        <strain evidence="1 2">Gen01</strain>
    </source>
</reference>
<evidence type="ECO:0000313" key="2">
    <source>
        <dbReference type="Proteomes" id="UP000505377"/>
    </source>
</evidence>
<accession>A0A6M6JK96</accession>
<dbReference type="RefSeq" id="WP_172162208.1">
    <property type="nucleotide sequence ID" value="NZ_CP053564.1"/>
</dbReference>
<keyword evidence="2" id="KW-1185">Reference proteome</keyword>
<dbReference type="PANTHER" id="PTHR10668:SF105">
    <property type="entry name" value="DEHYDROGENASE-RELATED"/>
    <property type="match status" value="1"/>
</dbReference>
<protein>
    <submittedName>
        <fullName evidence="1">NAD(P)/FAD-dependent oxidoreductase</fullName>
    </submittedName>
</protein>
<dbReference type="PANTHER" id="PTHR10668">
    <property type="entry name" value="PHYTOENE DEHYDROGENASE"/>
    <property type="match status" value="1"/>
</dbReference>
<name>A0A6M6JK96_9PSEU</name>
<evidence type="ECO:0000313" key="1">
    <source>
        <dbReference type="EMBL" id="QJY48468.1"/>
    </source>
</evidence>
<dbReference type="InterPro" id="IPR036188">
    <property type="entry name" value="FAD/NAD-bd_sf"/>
</dbReference>
<dbReference type="EMBL" id="CP053564">
    <property type="protein sequence ID" value="QJY48468.1"/>
    <property type="molecule type" value="Genomic_DNA"/>
</dbReference>
<dbReference type="Proteomes" id="UP000505377">
    <property type="component" value="Chromosome"/>
</dbReference>
<organism evidence="1 2">
    <name type="scientific">Pseudonocardia broussonetiae</name>
    <dbReference type="NCBI Taxonomy" id="2736640"/>
    <lineage>
        <taxon>Bacteria</taxon>
        <taxon>Bacillati</taxon>
        <taxon>Actinomycetota</taxon>
        <taxon>Actinomycetes</taxon>
        <taxon>Pseudonocardiales</taxon>
        <taxon>Pseudonocardiaceae</taxon>
        <taxon>Pseudonocardia</taxon>
    </lineage>
</organism>
<dbReference type="PRINTS" id="PR00411">
    <property type="entry name" value="PNDRDTASEI"/>
</dbReference>